<dbReference type="EMBL" id="JAUJEB010000002">
    <property type="protein sequence ID" value="MDN5213249.1"/>
    <property type="molecule type" value="Genomic_DNA"/>
</dbReference>
<keyword evidence="4" id="KW-0472">Membrane</keyword>
<keyword evidence="9" id="KW-1185">Reference proteome</keyword>
<accession>A0ABT8L675</accession>
<protein>
    <submittedName>
        <fullName evidence="8">RagB/SusD family nutrient uptake outer membrane protein</fullName>
    </submittedName>
</protein>
<feature type="domain" description="SusD-like N-terminal" evidence="7">
    <location>
        <begin position="99"/>
        <end position="233"/>
    </location>
</feature>
<dbReference type="CDD" id="cd08977">
    <property type="entry name" value="SusD"/>
    <property type="match status" value="1"/>
</dbReference>
<dbReference type="InterPro" id="IPR011990">
    <property type="entry name" value="TPR-like_helical_dom_sf"/>
</dbReference>
<evidence type="ECO:0000256" key="2">
    <source>
        <dbReference type="ARBA" id="ARBA00006275"/>
    </source>
</evidence>
<evidence type="ECO:0000313" key="8">
    <source>
        <dbReference type="EMBL" id="MDN5213249.1"/>
    </source>
</evidence>
<keyword evidence="5" id="KW-0998">Cell outer membrane</keyword>
<gene>
    <name evidence="8" type="ORF">QQ020_14365</name>
</gene>
<dbReference type="InterPro" id="IPR033985">
    <property type="entry name" value="SusD-like_N"/>
</dbReference>
<name>A0ABT8L675_9BACT</name>
<comment type="similarity">
    <text evidence="2">Belongs to the SusD family.</text>
</comment>
<proteinExistence type="inferred from homology"/>
<dbReference type="Pfam" id="PF14322">
    <property type="entry name" value="SusD-like_3"/>
    <property type="match status" value="1"/>
</dbReference>
<comment type="caution">
    <text evidence="8">The sequence shown here is derived from an EMBL/GenBank/DDBJ whole genome shotgun (WGS) entry which is preliminary data.</text>
</comment>
<comment type="subcellular location">
    <subcellularLocation>
        <location evidence="1">Cell outer membrane</location>
    </subcellularLocation>
</comment>
<evidence type="ECO:0000256" key="1">
    <source>
        <dbReference type="ARBA" id="ARBA00004442"/>
    </source>
</evidence>
<reference evidence="8" key="1">
    <citation type="submission" date="2023-06" db="EMBL/GenBank/DDBJ databases">
        <title>Genomic of Agaribacillus aureum.</title>
        <authorList>
            <person name="Wang G."/>
        </authorList>
    </citation>
    <scope>NUCLEOTIDE SEQUENCE</scope>
    <source>
        <strain evidence="8">BMA12</strain>
    </source>
</reference>
<evidence type="ECO:0000259" key="6">
    <source>
        <dbReference type="Pfam" id="PF07980"/>
    </source>
</evidence>
<evidence type="ECO:0000256" key="5">
    <source>
        <dbReference type="ARBA" id="ARBA00023237"/>
    </source>
</evidence>
<dbReference type="InterPro" id="IPR012944">
    <property type="entry name" value="SusD_RagB_dom"/>
</dbReference>
<dbReference type="SUPFAM" id="SSF48452">
    <property type="entry name" value="TPR-like"/>
    <property type="match status" value="1"/>
</dbReference>
<dbReference type="PROSITE" id="PS51257">
    <property type="entry name" value="PROKAR_LIPOPROTEIN"/>
    <property type="match status" value="1"/>
</dbReference>
<evidence type="ECO:0000256" key="4">
    <source>
        <dbReference type="ARBA" id="ARBA00023136"/>
    </source>
</evidence>
<dbReference type="Proteomes" id="UP001172083">
    <property type="component" value="Unassembled WGS sequence"/>
</dbReference>
<dbReference type="RefSeq" id="WP_346758588.1">
    <property type="nucleotide sequence ID" value="NZ_JAUJEB010000002.1"/>
</dbReference>
<dbReference type="Gene3D" id="1.25.40.390">
    <property type="match status" value="1"/>
</dbReference>
<dbReference type="Pfam" id="PF07980">
    <property type="entry name" value="SusD_RagB"/>
    <property type="match status" value="1"/>
</dbReference>
<evidence type="ECO:0000313" key="9">
    <source>
        <dbReference type="Proteomes" id="UP001172083"/>
    </source>
</evidence>
<keyword evidence="3" id="KW-0732">Signal</keyword>
<sequence>MKAKLIILYILIGGIIASCGEDFLEEDPKSFLVAENFYETENHAIQAINAVYANISTFGTYRLNFIHYNEMRSDLVTLGPDPVSGVADAAREFEEFTLNSETGVLAQTWRDVYQGINNANLVITKIPNSNSLNDAFKDDILSQAYFLRGVYYFDLVRLFGEVPVITEPTEGASNRDLERNPVSEVYDLILSDLKYAAGEGSNTQDGLPASWTGADNGRVTLGAAHGLLARVYLTLGSWQEAADYAQKVIESGNYSLFANFRNNFDYEYKYTPGGEIVFEVNFHNDIDPGIQITRLISPTGARLFNTNLAGRGIFVGSQKAWDLFNEPGDIRREQTFLYEYFDTGTNEQVTLDITQAPYYILKFNIESQSNVVPTPWGWSANNWPVIRYSGVLLMYAEALNELGRTGEAFTYINQVRERARIDKNDPAHVPDLVGLSQDQLRQEIYDERVRELFFEGHTFNDYVRTGRFTQLGLDEKFRYLPIPQRERDLNENLSQNTGF</sequence>
<evidence type="ECO:0000256" key="3">
    <source>
        <dbReference type="ARBA" id="ARBA00022729"/>
    </source>
</evidence>
<feature type="domain" description="RagB/SusD" evidence="6">
    <location>
        <begin position="328"/>
        <end position="469"/>
    </location>
</feature>
<organism evidence="8 9">
    <name type="scientific">Agaribacillus aureus</name>
    <dbReference type="NCBI Taxonomy" id="3051825"/>
    <lineage>
        <taxon>Bacteria</taxon>
        <taxon>Pseudomonadati</taxon>
        <taxon>Bacteroidota</taxon>
        <taxon>Cytophagia</taxon>
        <taxon>Cytophagales</taxon>
        <taxon>Splendidivirgaceae</taxon>
        <taxon>Agaribacillus</taxon>
    </lineage>
</organism>
<evidence type="ECO:0000259" key="7">
    <source>
        <dbReference type="Pfam" id="PF14322"/>
    </source>
</evidence>